<dbReference type="Proteomes" id="UP000322791">
    <property type="component" value="Unassembled WGS sequence"/>
</dbReference>
<dbReference type="InterPro" id="IPR014710">
    <property type="entry name" value="RmlC-like_jellyroll"/>
</dbReference>
<evidence type="ECO:0000313" key="2">
    <source>
        <dbReference type="EMBL" id="TYZ10951.1"/>
    </source>
</evidence>
<dbReference type="GO" id="GO:0003700">
    <property type="term" value="F:DNA-binding transcription factor activity"/>
    <property type="evidence" value="ECO:0007669"/>
    <property type="project" value="TreeGrafter"/>
</dbReference>
<comment type="caution">
    <text evidence="2">The sequence shown here is derived from an EMBL/GenBank/DDBJ whole genome shotgun (WGS) entry which is preliminary data.</text>
</comment>
<dbReference type="Pfam" id="PF00027">
    <property type="entry name" value="cNMP_binding"/>
    <property type="match status" value="1"/>
</dbReference>
<dbReference type="InterPro" id="IPR018490">
    <property type="entry name" value="cNMP-bd_dom_sf"/>
</dbReference>
<protein>
    <submittedName>
        <fullName evidence="2">Crp/Fnr family transcriptional regulator</fullName>
    </submittedName>
</protein>
<organism evidence="2 3">
    <name type="scientific">Hymenobacter lutimineralis</name>
    <dbReference type="NCBI Taxonomy" id="2606448"/>
    <lineage>
        <taxon>Bacteria</taxon>
        <taxon>Pseudomonadati</taxon>
        <taxon>Bacteroidota</taxon>
        <taxon>Cytophagia</taxon>
        <taxon>Cytophagales</taxon>
        <taxon>Hymenobacteraceae</taxon>
        <taxon>Hymenobacter</taxon>
    </lineage>
</organism>
<dbReference type="SUPFAM" id="SSF51206">
    <property type="entry name" value="cAMP-binding domain-like"/>
    <property type="match status" value="1"/>
</dbReference>
<dbReference type="PANTHER" id="PTHR24567">
    <property type="entry name" value="CRP FAMILY TRANSCRIPTIONAL REGULATORY PROTEIN"/>
    <property type="match status" value="1"/>
</dbReference>
<dbReference type="PROSITE" id="PS51257">
    <property type="entry name" value="PROKAR_LIPOPROTEIN"/>
    <property type="match status" value="1"/>
</dbReference>
<dbReference type="AlphaFoldDB" id="A0A5D6V4K9"/>
<gene>
    <name evidence="2" type="ORF">FY528_07810</name>
</gene>
<evidence type="ECO:0000313" key="3">
    <source>
        <dbReference type="Proteomes" id="UP000322791"/>
    </source>
</evidence>
<dbReference type="Gene3D" id="1.10.10.10">
    <property type="entry name" value="Winged helix-like DNA-binding domain superfamily/Winged helix DNA-binding domain"/>
    <property type="match status" value="1"/>
</dbReference>
<evidence type="ECO:0000259" key="1">
    <source>
        <dbReference type="PROSITE" id="PS50042"/>
    </source>
</evidence>
<keyword evidence="3" id="KW-1185">Reference proteome</keyword>
<dbReference type="CDD" id="cd00038">
    <property type="entry name" value="CAP_ED"/>
    <property type="match status" value="1"/>
</dbReference>
<dbReference type="RefSeq" id="WP_149070436.1">
    <property type="nucleotide sequence ID" value="NZ_VTHL01000006.1"/>
</dbReference>
<dbReference type="Gene3D" id="2.60.120.10">
    <property type="entry name" value="Jelly Rolls"/>
    <property type="match status" value="1"/>
</dbReference>
<dbReference type="InterPro" id="IPR036388">
    <property type="entry name" value="WH-like_DNA-bd_sf"/>
</dbReference>
<reference evidence="2 3" key="1">
    <citation type="submission" date="2019-08" db="EMBL/GenBank/DDBJ databases">
        <authorList>
            <person name="Seo M.-J."/>
        </authorList>
    </citation>
    <scope>NUCLEOTIDE SEQUENCE [LARGE SCALE GENOMIC DNA]</scope>
    <source>
        <strain evidence="2 3">KIGAM108</strain>
    </source>
</reference>
<accession>A0A5D6V4K9</accession>
<feature type="domain" description="Cyclic nucleotide-binding" evidence="1">
    <location>
        <begin position="26"/>
        <end position="146"/>
    </location>
</feature>
<dbReference type="InterPro" id="IPR000595">
    <property type="entry name" value="cNMP-bd_dom"/>
</dbReference>
<dbReference type="InterPro" id="IPR050397">
    <property type="entry name" value="Env_Response_Regulators"/>
</dbReference>
<dbReference type="SMART" id="SM00100">
    <property type="entry name" value="cNMP"/>
    <property type="match status" value="1"/>
</dbReference>
<dbReference type="GO" id="GO:0005829">
    <property type="term" value="C:cytosol"/>
    <property type="evidence" value="ECO:0007669"/>
    <property type="project" value="TreeGrafter"/>
</dbReference>
<sequence>MRYGSHLPKKHGVPNCSSCPCAQQGLLSACQHEQLALLSTSKVSQFYLKGQLIYTQGSQCQGLHCIYQGKVKITKIAGDGKEQIIRLANTGDVVGVCALLGETTYQTSAVALEDCVACLIPRQDILTLLQSNVQFVGAIMKQLSQALNMADHRTLTMAYKPVRERLAEALLLLRDTYQQDASQPFTIAISREDLASLEAPPRKP</sequence>
<dbReference type="PANTHER" id="PTHR24567:SF74">
    <property type="entry name" value="HTH-TYPE TRANSCRIPTIONAL REGULATOR ARCR"/>
    <property type="match status" value="1"/>
</dbReference>
<name>A0A5D6V4K9_9BACT</name>
<dbReference type="PROSITE" id="PS50042">
    <property type="entry name" value="CNMP_BINDING_3"/>
    <property type="match status" value="1"/>
</dbReference>
<proteinExistence type="predicted"/>
<dbReference type="EMBL" id="VTHL01000006">
    <property type="protein sequence ID" value="TYZ10951.1"/>
    <property type="molecule type" value="Genomic_DNA"/>
</dbReference>